<proteinExistence type="predicted"/>
<keyword evidence="3" id="KW-1185">Reference proteome</keyword>
<dbReference type="Proteomes" id="UP000621560">
    <property type="component" value="Unassembled WGS sequence"/>
</dbReference>
<evidence type="ECO:0000256" key="1">
    <source>
        <dbReference type="SAM" id="Phobius"/>
    </source>
</evidence>
<evidence type="ECO:0000313" key="3">
    <source>
        <dbReference type="Proteomes" id="UP000621560"/>
    </source>
</evidence>
<keyword evidence="1" id="KW-0812">Transmembrane</keyword>
<comment type="caution">
    <text evidence="2">The sequence shown here is derived from an EMBL/GenBank/DDBJ whole genome shotgun (WGS) entry which is preliminary data.</text>
</comment>
<reference evidence="2" key="1">
    <citation type="submission" date="2020-09" db="EMBL/GenBank/DDBJ databases">
        <title>A novel bacterium of genus Paenibacillus, isolated from South China Sea.</title>
        <authorList>
            <person name="Huang H."/>
            <person name="Mo K."/>
            <person name="Hu Y."/>
        </authorList>
    </citation>
    <scope>NUCLEOTIDE SEQUENCE</scope>
    <source>
        <strain evidence="2">IB182496</strain>
    </source>
</reference>
<accession>A0A927BWB4</accession>
<feature type="transmembrane region" description="Helical" evidence="1">
    <location>
        <begin position="210"/>
        <end position="234"/>
    </location>
</feature>
<evidence type="ECO:0000313" key="2">
    <source>
        <dbReference type="EMBL" id="MBD2846694.1"/>
    </source>
</evidence>
<gene>
    <name evidence="2" type="ORF">IDH44_15975</name>
</gene>
<protein>
    <submittedName>
        <fullName evidence="2">Uncharacterized protein</fullName>
    </submittedName>
</protein>
<keyword evidence="1" id="KW-0472">Membrane</keyword>
<organism evidence="2 3">
    <name type="scientific">Paenibacillus sabuli</name>
    <dbReference type="NCBI Taxonomy" id="2772509"/>
    <lineage>
        <taxon>Bacteria</taxon>
        <taxon>Bacillati</taxon>
        <taxon>Bacillota</taxon>
        <taxon>Bacilli</taxon>
        <taxon>Bacillales</taxon>
        <taxon>Paenibacillaceae</taxon>
        <taxon>Paenibacillus</taxon>
    </lineage>
</organism>
<feature type="transmembrane region" description="Helical" evidence="1">
    <location>
        <begin position="240"/>
        <end position="260"/>
    </location>
</feature>
<dbReference type="EMBL" id="JACXIZ010000027">
    <property type="protein sequence ID" value="MBD2846694.1"/>
    <property type="molecule type" value="Genomic_DNA"/>
</dbReference>
<sequence>MIKHRRNIEETLNFIKELYDRILTWNERWIPEGLEKWEEEISRDEGCQKVSFRDFLKSCGFSFILSDKYSSYWGDLQSVELEGVKVETENYSFSVKKLIHKDRQLTLMCKIEGSHDQKPPRINKTGASIKIYGRKLNAEILPLEDEDITHIISVKQPLGNNEISYGTEISIVCMLNKKESKDNVIEVPPFEIPEATVPTQVSDVFSKSNYLFFCALGGFNFLAFIAIFLVSLLLIISWKVLPFVIVTSIIFIFLSVKLNMKLFGIIYNSLRS</sequence>
<dbReference type="AlphaFoldDB" id="A0A927BWB4"/>
<dbReference type="RefSeq" id="WP_190919326.1">
    <property type="nucleotide sequence ID" value="NZ_JACXIZ010000027.1"/>
</dbReference>
<name>A0A927BWB4_9BACL</name>
<keyword evidence="1" id="KW-1133">Transmembrane helix</keyword>